<protein>
    <recommendedName>
        <fullName evidence="1">PD-(D/E)XK nuclease-like domain-containing protein</fullName>
    </recommendedName>
</protein>
<evidence type="ECO:0000259" key="1">
    <source>
        <dbReference type="Pfam" id="PF20516"/>
    </source>
</evidence>
<reference evidence="3" key="2">
    <citation type="journal article" date="2014" name="PLoS ONE">
        <title>Genome and Transcriptome Analysis of the Fungal Pathogen Fusarium oxysporum f. sp. cubense Causing Banana Vascular Wilt Disease.</title>
        <authorList>
            <person name="Guo L."/>
            <person name="Han L."/>
            <person name="Yang L."/>
            <person name="Zeng H."/>
            <person name="Fan D."/>
            <person name="Zhu Y."/>
            <person name="Feng Y."/>
            <person name="Wang G."/>
            <person name="Peng C."/>
            <person name="Jiang X."/>
            <person name="Zhou D."/>
            <person name="Ni P."/>
            <person name="Liang C."/>
            <person name="Liu L."/>
            <person name="Wang J."/>
            <person name="Mao C."/>
            <person name="Fang X."/>
            <person name="Peng M."/>
            <person name="Huang J."/>
        </authorList>
    </citation>
    <scope>NUCLEOTIDE SEQUENCE [LARGE SCALE GENOMIC DNA]</scope>
    <source>
        <strain evidence="3">race 1</strain>
    </source>
</reference>
<organism evidence="2 3">
    <name type="scientific">Fusarium oxysporum f. sp. cubense (strain race 1)</name>
    <name type="common">Panama disease fungus</name>
    <dbReference type="NCBI Taxonomy" id="1229664"/>
    <lineage>
        <taxon>Eukaryota</taxon>
        <taxon>Fungi</taxon>
        <taxon>Dikarya</taxon>
        <taxon>Ascomycota</taxon>
        <taxon>Pezizomycotina</taxon>
        <taxon>Sordariomycetes</taxon>
        <taxon>Hypocreomycetidae</taxon>
        <taxon>Hypocreales</taxon>
        <taxon>Nectriaceae</taxon>
        <taxon>Fusarium</taxon>
        <taxon>Fusarium oxysporum species complex</taxon>
    </lineage>
</organism>
<evidence type="ECO:0000313" key="2">
    <source>
        <dbReference type="EMBL" id="ENH63454.1"/>
    </source>
</evidence>
<dbReference type="Proteomes" id="UP000016928">
    <property type="component" value="Unassembled WGS sequence"/>
</dbReference>
<dbReference type="OrthoDB" id="4161186at2759"/>
<sequence>IEFLPGIIMQGHDWNFVTTIQRDGKAFIFHKLPIGTTHTRQGIFKVLLALQYLEH</sequence>
<reference evidence="3" key="1">
    <citation type="submission" date="2012-09" db="EMBL/GenBank/DDBJ databases">
        <title>Genome sequencing and comparative transcriptomics of race 1 and race 4 of banana pathogen: Fusarium oxysporum f. sp. cubense.</title>
        <authorList>
            <person name="Fang X."/>
            <person name="Huang J."/>
        </authorList>
    </citation>
    <scope>NUCLEOTIDE SEQUENCE [LARGE SCALE GENOMIC DNA]</scope>
    <source>
        <strain evidence="3">race 1</strain>
    </source>
</reference>
<name>N4TLA4_FUSC1</name>
<gene>
    <name evidence="2" type="ORF">FOC1_g10000286</name>
</gene>
<accession>N4TLA4</accession>
<dbReference type="VEuPathDB" id="FungiDB:FOC1_g10000286"/>
<proteinExistence type="predicted"/>
<feature type="domain" description="PD-(D/E)XK nuclease-like" evidence="1">
    <location>
        <begin position="1"/>
        <end position="54"/>
    </location>
</feature>
<feature type="non-terminal residue" evidence="2">
    <location>
        <position position="1"/>
    </location>
</feature>
<evidence type="ECO:0000313" key="3">
    <source>
        <dbReference type="Proteomes" id="UP000016928"/>
    </source>
</evidence>
<dbReference type="AlphaFoldDB" id="N4TLA4"/>
<dbReference type="Pfam" id="PF20516">
    <property type="entry name" value="PDDEXK_12"/>
    <property type="match status" value="1"/>
</dbReference>
<dbReference type="EMBL" id="KB731245">
    <property type="protein sequence ID" value="ENH63454.1"/>
    <property type="molecule type" value="Genomic_DNA"/>
</dbReference>
<dbReference type="HOGENOM" id="CLU_3037904_0_0_1"/>
<dbReference type="InterPro" id="IPR046797">
    <property type="entry name" value="PDDEXK_12"/>
</dbReference>